<accession>A0A834L6M5</accession>
<dbReference type="InterPro" id="IPR001509">
    <property type="entry name" value="Epimerase_deHydtase"/>
</dbReference>
<dbReference type="OrthoDB" id="2735536at2759"/>
<dbReference type="Gene3D" id="3.40.50.720">
    <property type="entry name" value="NAD(P)-binding Rossmann-like Domain"/>
    <property type="match status" value="3"/>
</dbReference>
<feature type="domain" description="NAD-dependent epimerase/dehydratase" evidence="14">
    <location>
        <begin position="567"/>
        <end position="774"/>
    </location>
</feature>
<evidence type="ECO:0000256" key="11">
    <source>
        <dbReference type="ARBA" id="ARBA00042831"/>
    </source>
</evidence>
<dbReference type="InterPro" id="IPR050425">
    <property type="entry name" value="NAD(P)_dehydrat-like"/>
</dbReference>
<evidence type="ECO:0000256" key="4">
    <source>
        <dbReference type="ARBA" id="ARBA00023241"/>
    </source>
</evidence>
<dbReference type="EC" id="1.1.1.219" evidence="8"/>
<feature type="domain" description="NmrA-like" evidence="15">
    <location>
        <begin position="6"/>
        <end position="90"/>
    </location>
</feature>
<evidence type="ECO:0000256" key="12">
    <source>
        <dbReference type="ARBA" id="ARBA00048870"/>
    </source>
</evidence>
<evidence type="ECO:0000256" key="6">
    <source>
        <dbReference type="ARBA" id="ARBA00037100"/>
    </source>
</evidence>
<dbReference type="Proteomes" id="UP000626092">
    <property type="component" value="Unassembled WGS sequence"/>
</dbReference>
<dbReference type="EC" id="1.1.1.234" evidence="7"/>
<evidence type="ECO:0000256" key="1">
    <source>
        <dbReference type="ARBA" id="ARBA00004935"/>
    </source>
</evidence>
<keyword evidence="17" id="KW-1185">Reference proteome</keyword>
<comment type="caution">
    <text evidence="16">The sequence shown here is derived from an EMBL/GenBank/DDBJ whole genome shotgun (WGS) entry which is preliminary data.</text>
</comment>
<dbReference type="GO" id="GO:0047890">
    <property type="term" value="F:flavanone 4-reductase activity"/>
    <property type="evidence" value="ECO:0007669"/>
    <property type="project" value="UniProtKB-EC"/>
</dbReference>
<evidence type="ECO:0000259" key="14">
    <source>
        <dbReference type="Pfam" id="PF01370"/>
    </source>
</evidence>
<comment type="catalytic activity">
    <reaction evidence="13">
        <text>a (2R,3S,4S)-leucoanthocyanidin + NADP(+) = a (2R,3R)-dihydroflavonol + NADPH + H(+)</text>
        <dbReference type="Rhea" id="RHEA:54444"/>
        <dbReference type="ChEBI" id="CHEBI:15378"/>
        <dbReference type="ChEBI" id="CHEBI:57783"/>
        <dbReference type="ChEBI" id="CHEBI:58349"/>
        <dbReference type="ChEBI" id="CHEBI:138176"/>
        <dbReference type="ChEBI" id="CHEBI:138188"/>
        <dbReference type="EC" id="1.1.1.219"/>
    </reaction>
</comment>
<dbReference type="Pfam" id="PF01370">
    <property type="entry name" value="Epimerase"/>
    <property type="match status" value="1"/>
</dbReference>
<comment type="function">
    <text evidence="6">Bifunctional enzyme involved in flavonoid metabolism.</text>
</comment>
<dbReference type="GO" id="GO:0045552">
    <property type="term" value="F:dihydroflavanol 4-reductase activity"/>
    <property type="evidence" value="ECO:0007669"/>
    <property type="project" value="UniProtKB-EC"/>
</dbReference>
<comment type="catalytic activity">
    <reaction evidence="12">
        <text>(2S)-flavan-4-ol + NADP(+) = (2S)-flavanone + NADPH + H(+)</text>
        <dbReference type="Rhea" id="RHEA:11228"/>
        <dbReference type="ChEBI" id="CHEBI:15378"/>
        <dbReference type="ChEBI" id="CHEBI:15605"/>
        <dbReference type="ChEBI" id="CHEBI:15606"/>
        <dbReference type="ChEBI" id="CHEBI:57783"/>
        <dbReference type="ChEBI" id="CHEBI:58349"/>
        <dbReference type="EC" id="1.1.1.234"/>
    </reaction>
</comment>
<evidence type="ECO:0000313" key="16">
    <source>
        <dbReference type="EMBL" id="KAF7119428.1"/>
    </source>
</evidence>
<dbReference type="GO" id="GO:0009813">
    <property type="term" value="P:flavonoid biosynthetic process"/>
    <property type="evidence" value="ECO:0007669"/>
    <property type="project" value="UniProtKB-KW"/>
</dbReference>
<dbReference type="AlphaFoldDB" id="A0A834L6M5"/>
<dbReference type="InterPro" id="IPR008030">
    <property type="entry name" value="NmrA-like"/>
</dbReference>
<gene>
    <name evidence="16" type="ORF">RHSIM_Rhsim13G0219700</name>
</gene>
<evidence type="ECO:0000256" key="5">
    <source>
        <dbReference type="ARBA" id="ARBA00023445"/>
    </source>
</evidence>
<keyword evidence="4" id="KW-0284">Flavonoid biosynthesis</keyword>
<dbReference type="CDD" id="cd08958">
    <property type="entry name" value="FR_SDR_e"/>
    <property type="match status" value="2"/>
</dbReference>
<dbReference type="SUPFAM" id="SSF51735">
    <property type="entry name" value="NAD(P)-binding Rossmann-fold domains"/>
    <property type="match status" value="3"/>
</dbReference>
<evidence type="ECO:0000256" key="2">
    <source>
        <dbReference type="ARBA" id="ARBA00022857"/>
    </source>
</evidence>
<protein>
    <recommendedName>
        <fullName evidence="9">Dihydroflavonol 4-reductase</fullName>
        <ecNumber evidence="8">1.1.1.219</ecNumber>
        <ecNumber evidence="7">1.1.1.234</ecNumber>
    </recommendedName>
    <alternativeName>
        <fullName evidence="11">Dihydrokaempferol 4-reductase</fullName>
    </alternativeName>
    <alternativeName>
        <fullName evidence="10">Flavanone 4-reductase</fullName>
    </alternativeName>
</protein>
<evidence type="ECO:0000256" key="8">
    <source>
        <dbReference type="ARBA" id="ARBA00039057"/>
    </source>
</evidence>
<sequence length="806" mass="88090">MSGAGKTVCVTGASGYIASWIVKFLLQRGYTVRGSVRDPSDPKKTEHLLSLDGAKERLHLFKANLLEEGSFDAAVDGCIGVFHTASPFYHDVKDPQVSSILDVGVEAECQVPKCQCQSAVLCRQAQVELIDPALKGTLNVLGSCAKAPSIKRVVLTSSIAAVAYNGRPRTPEVVVDESWFSDPEVCKQTKGNAWTSSSVWCLEIRVFSPDKMNTVSCEGVFQVDSYYLAEYVEADGLDCMWYVLSKTLAEDAAWKFVKEKGIDMVAINPAMVIGPLLQPTLNTSAAAILNVINEDSADLLLYLGIMAPFRFSLIYLKVYVADSGITVVKDQVKPGVSSKRGKVEQLQKSEVSDALFLIYGFVYDGSHGGLGSAMEKLFGSLYLGCIILCGGWWSYVLKLKSEAGSHLGLCAKSGGHVKLQEEERNQRNEASIIEASSFQGSKTFMNASFGWVNVKDVAKAHVQAFEIPSANGRYCVVEKVVHYSEMVEILHKLYPDFQLPEKCADDNPYPPTYQCWLGRMELKPRDCRPLLQQGSLSLSLSLSLSRAVQQIQGDPKKTEHLISLDGAKERLHLFKANLLEEGSFDAAVDGCVGVFHTASPCTLAVKDPQAELIDPALKGTLNVLGSCGKYSSVKRVVLTSSAAAVVNAGRPLTPEVVVNESWFSDQELCERNKNQHLEMPFQVEAYAEVLWYPLSKSLAEDAAWNFVKEKGIDMVTINPAMVIGPLLQPTLNASAAAILNVINGSMTFPNFSIGWVNVKDVADAHVQAFEIPSANGRYCLVESVAHYSQLVKILHELFPDLQLPEK</sequence>
<keyword evidence="3" id="KW-0560">Oxidoreductase</keyword>
<evidence type="ECO:0000256" key="13">
    <source>
        <dbReference type="ARBA" id="ARBA00049132"/>
    </source>
</evidence>
<keyword evidence="2" id="KW-0521">NADP</keyword>
<dbReference type="Pfam" id="PF05368">
    <property type="entry name" value="NmrA"/>
    <property type="match status" value="1"/>
</dbReference>
<dbReference type="InterPro" id="IPR036291">
    <property type="entry name" value="NAD(P)-bd_dom_sf"/>
</dbReference>
<evidence type="ECO:0000313" key="17">
    <source>
        <dbReference type="Proteomes" id="UP000626092"/>
    </source>
</evidence>
<organism evidence="16 17">
    <name type="scientific">Rhododendron simsii</name>
    <name type="common">Sims's rhododendron</name>
    <dbReference type="NCBI Taxonomy" id="118357"/>
    <lineage>
        <taxon>Eukaryota</taxon>
        <taxon>Viridiplantae</taxon>
        <taxon>Streptophyta</taxon>
        <taxon>Embryophyta</taxon>
        <taxon>Tracheophyta</taxon>
        <taxon>Spermatophyta</taxon>
        <taxon>Magnoliopsida</taxon>
        <taxon>eudicotyledons</taxon>
        <taxon>Gunneridae</taxon>
        <taxon>Pentapetalae</taxon>
        <taxon>asterids</taxon>
        <taxon>Ericales</taxon>
        <taxon>Ericaceae</taxon>
        <taxon>Ericoideae</taxon>
        <taxon>Rhodoreae</taxon>
        <taxon>Rhododendron</taxon>
    </lineage>
</organism>
<proteinExistence type="inferred from homology"/>
<evidence type="ECO:0000259" key="15">
    <source>
        <dbReference type="Pfam" id="PF05368"/>
    </source>
</evidence>
<comment type="pathway">
    <text evidence="1">Pigment biosynthesis; anthocyanin biosynthesis.</text>
</comment>
<evidence type="ECO:0000256" key="9">
    <source>
        <dbReference type="ARBA" id="ARBA00039963"/>
    </source>
</evidence>
<evidence type="ECO:0000256" key="10">
    <source>
        <dbReference type="ARBA" id="ARBA00042087"/>
    </source>
</evidence>
<dbReference type="FunFam" id="3.40.50.720:FF:000085">
    <property type="entry name" value="Dihydroflavonol reductase"/>
    <property type="match status" value="1"/>
</dbReference>
<name>A0A834L6M5_RHOSS</name>
<dbReference type="EMBL" id="WJXA01000013">
    <property type="protein sequence ID" value="KAF7119428.1"/>
    <property type="molecule type" value="Genomic_DNA"/>
</dbReference>
<comment type="similarity">
    <text evidence="5">Belongs to the NAD(P)-dependent epimerase/dehydratase family. Dihydroflavonol-4-reductase subfamily.</text>
</comment>
<dbReference type="PANTHER" id="PTHR10366:SF852">
    <property type="entry name" value="CINNAMOYL-COA REDUCTASE CAD2"/>
    <property type="match status" value="1"/>
</dbReference>
<evidence type="ECO:0000256" key="7">
    <source>
        <dbReference type="ARBA" id="ARBA00039055"/>
    </source>
</evidence>
<evidence type="ECO:0000256" key="3">
    <source>
        <dbReference type="ARBA" id="ARBA00023002"/>
    </source>
</evidence>
<reference evidence="16" key="1">
    <citation type="submission" date="2019-11" db="EMBL/GenBank/DDBJ databases">
        <authorList>
            <person name="Liu Y."/>
            <person name="Hou J."/>
            <person name="Li T.-Q."/>
            <person name="Guan C.-H."/>
            <person name="Wu X."/>
            <person name="Wu H.-Z."/>
            <person name="Ling F."/>
            <person name="Zhang R."/>
            <person name="Shi X.-G."/>
            <person name="Ren J.-P."/>
            <person name="Chen E.-F."/>
            <person name="Sun J.-M."/>
        </authorList>
    </citation>
    <scope>NUCLEOTIDE SEQUENCE</scope>
    <source>
        <strain evidence="16">Adult_tree_wgs_1</strain>
        <tissue evidence="16">Leaves</tissue>
    </source>
</reference>
<dbReference type="PANTHER" id="PTHR10366">
    <property type="entry name" value="NAD DEPENDENT EPIMERASE/DEHYDRATASE"/>
    <property type="match status" value="1"/>
</dbReference>